<dbReference type="EMBL" id="MU251246">
    <property type="protein sequence ID" value="KAG9257243.1"/>
    <property type="molecule type" value="Genomic_DNA"/>
</dbReference>
<feature type="chain" id="PRO_5040453192" evidence="1">
    <location>
        <begin position="19"/>
        <end position="125"/>
    </location>
</feature>
<comment type="caution">
    <text evidence="2">The sequence shown here is derived from an EMBL/GenBank/DDBJ whole genome shotgun (WGS) entry which is preliminary data.</text>
</comment>
<feature type="signal peptide" evidence="1">
    <location>
        <begin position="1"/>
        <end position="18"/>
    </location>
</feature>
<keyword evidence="3" id="KW-1185">Reference proteome</keyword>
<accession>A0A9P7ZRZ1</accession>
<protein>
    <submittedName>
        <fullName evidence="2">Uncharacterized protein</fullName>
    </submittedName>
</protein>
<organism evidence="2 3">
    <name type="scientific">Emericellopsis atlantica</name>
    <dbReference type="NCBI Taxonomy" id="2614577"/>
    <lineage>
        <taxon>Eukaryota</taxon>
        <taxon>Fungi</taxon>
        <taxon>Dikarya</taxon>
        <taxon>Ascomycota</taxon>
        <taxon>Pezizomycotina</taxon>
        <taxon>Sordariomycetes</taxon>
        <taxon>Hypocreomycetidae</taxon>
        <taxon>Hypocreales</taxon>
        <taxon>Bionectriaceae</taxon>
        <taxon>Emericellopsis</taxon>
    </lineage>
</organism>
<gene>
    <name evidence="2" type="ORF">F5Z01DRAFT_460225</name>
</gene>
<proteinExistence type="predicted"/>
<reference evidence="2" key="1">
    <citation type="journal article" date="2021" name="IMA Fungus">
        <title>Genomic characterization of three marine fungi, including Emericellopsis atlantica sp. nov. with signatures of a generalist lifestyle and marine biomass degradation.</title>
        <authorList>
            <person name="Hagestad O.C."/>
            <person name="Hou L."/>
            <person name="Andersen J.H."/>
            <person name="Hansen E.H."/>
            <person name="Altermark B."/>
            <person name="Li C."/>
            <person name="Kuhnert E."/>
            <person name="Cox R.J."/>
            <person name="Crous P.W."/>
            <person name="Spatafora J.W."/>
            <person name="Lail K."/>
            <person name="Amirebrahimi M."/>
            <person name="Lipzen A."/>
            <person name="Pangilinan J."/>
            <person name="Andreopoulos W."/>
            <person name="Hayes R.D."/>
            <person name="Ng V."/>
            <person name="Grigoriev I.V."/>
            <person name="Jackson S.A."/>
            <person name="Sutton T.D.S."/>
            <person name="Dobson A.D.W."/>
            <person name="Rama T."/>
        </authorList>
    </citation>
    <scope>NUCLEOTIDE SEQUENCE</scope>
    <source>
        <strain evidence="2">TS7</strain>
    </source>
</reference>
<evidence type="ECO:0000313" key="2">
    <source>
        <dbReference type="EMBL" id="KAG9257243.1"/>
    </source>
</evidence>
<name>A0A9P7ZRZ1_9HYPO</name>
<keyword evidence="1" id="KW-0732">Signal</keyword>
<dbReference type="AlphaFoldDB" id="A0A9P7ZRZ1"/>
<dbReference type="Proteomes" id="UP000887229">
    <property type="component" value="Unassembled WGS sequence"/>
</dbReference>
<sequence>MKLSSLLATILLATVSSASPFMKREVGGVLICTGANATGHCSHQVYSMEECHQLPAPYYQNTNTFAPDGEAFTCFPRLYDCGGICMSPTGCTFGGVDFSYEHKYNLSAIKWDSLIKSFDCSLKQV</sequence>
<evidence type="ECO:0000313" key="3">
    <source>
        <dbReference type="Proteomes" id="UP000887229"/>
    </source>
</evidence>
<evidence type="ECO:0000256" key="1">
    <source>
        <dbReference type="SAM" id="SignalP"/>
    </source>
</evidence>
<dbReference type="RefSeq" id="XP_046121167.1">
    <property type="nucleotide sequence ID" value="XM_046259910.1"/>
</dbReference>
<dbReference type="OrthoDB" id="2910287at2759"/>
<dbReference type="GeneID" id="70290813"/>